<dbReference type="SUPFAM" id="SSF54897">
    <property type="entry name" value="Protease propeptides/inhibitors"/>
    <property type="match status" value="1"/>
</dbReference>
<dbReference type="CDD" id="cd04077">
    <property type="entry name" value="Peptidases_S8_PCSK9_ProteinaseK_like"/>
    <property type="match status" value="1"/>
</dbReference>
<keyword evidence="3 5" id="KW-0378">Hydrolase</keyword>
<dbReference type="InterPro" id="IPR023828">
    <property type="entry name" value="Peptidase_S8_Ser-AS"/>
</dbReference>
<dbReference type="Gene3D" id="3.30.70.80">
    <property type="entry name" value="Peptidase S8 propeptide/proteinase inhibitor I9"/>
    <property type="match status" value="1"/>
</dbReference>
<accession>A0A417Y942</accession>
<dbReference type="PROSITE" id="PS00136">
    <property type="entry name" value="SUBTILASE_ASP"/>
    <property type="match status" value="1"/>
</dbReference>
<evidence type="ECO:0000256" key="1">
    <source>
        <dbReference type="ARBA" id="ARBA00011073"/>
    </source>
</evidence>
<dbReference type="InterPro" id="IPR015500">
    <property type="entry name" value="Peptidase_S8_subtilisin-rel"/>
</dbReference>
<evidence type="ECO:0000256" key="7">
    <source>
        <dbReference type="SAM" id="MobiDB-lite"/>
    </source>
</evidence>
<evidence type="ECO:0000313" key="11">
    <source>
        <dbReference type="Proteomes" id="UP000283644"/>
    </source>
</evidence>
<dbReference type="GO" id="GO:0005615">
    <property type="term" value="C:extracellular space"/>
    <property type="evidence" value="ECO:0007669"/>
    <property type="project" value="TreeGrafter"/>
</dbReference>
<evidence type="ECO:0000256" key="3">
    <source>
        <dbReference type="ARBA" id="ARBA00022801"/>
    </source>
</evidence>
<evidence type="ECO:0000259" key="9">
    <source>
        <dbReference type="Pfam" id="PF05922"/>
    </source>
</evidence>
<reference evidence="10 11" key="1">
    <citation type="submission" date="2018-09" db="EMBL/GenBank/DDBJ databases">
        <title>Genome sequencing of Nocardioides immobilis CCTCC AB 2017083 for comparison to Nocardioides silvaticus.</title>
        <authorList>
            <person name="Li C."/>
            <person name="Wang G."/>
        </authorList>
    </citation>
    <scope>NUCLEOTIDE SEQUENCE [LARGE SCALE GENOMIC DNA]</scope>
    <source>
        <strain evidence="10 11">CCTCC AB 2017083</strain>
    </source>
</reference>
<dbReference type="PANTHER" id="PTHR43806">
    <property type="entry name" value="PEPTIDASE S8"/>
    <property type="match status" value="1"/>
</dbReference>
<dbReference type="InterPro" id="IPR034193">
    <property type="entry name" value="PCSK9_ProteinaseK-like"/>
</dbReference>
<feature type="active site" description="Charge relay system" evidence="5">
    <location>
        <position position="352"/>
    </location>
</feature>
<protein>
    <submittedName>
        <fullName evidence="10">S8 family peptidase</fullName>
    </submittedName>
</protein>
<dbReference type="Pfam" id="PF00082">
    <property type="entry name" value="Peptidase_S8"/>
    <property type="match status" value="1"/>
</dbReference>
<dbReference type="InterPro" id="IPR000209">
    <property type="entry name" value="Peptidase_S8/S53_dom"/>
</dbReference>
<dbReference type="EMBL" id="QXGH01000009">
    <property type="protein sequence ID" value="RHW28987.1"/>
    <property type="molecule type" value="Genomic_DNA"/>
</dbReference>
<evidence type="ECO:0000313" key="10">
    <source>
        <dbReference type="EMBL" id="RHW28987.1"/>
    </source>
</evidence>
<dbReference type="InterPro" id="IPR037045">
    <property type="entry name" value="S8pro/Inhibitor_I9_sf"/>
</dbReference>
<dbReference type="PROSITE" id="PS51892">
    <property type="entry name" value="SUBTILASE"/>
    <property type="match status" value="1"/>
</dbReference>
<evidence type="ECO:0000256" key="5">
    <source>
        <dbReference type="PROSITE-ProRule" id="PRU01240"/>
    </source>
</evidence>
<feature type="domain" description="Peptidase S8/S53" evidence="8">
    <location>
        <begin position="165"/>
        <end position="390"/>
    </location>
</feature>
<dbReference type="AlphaFoldDB" id="A0A417Y942"/>
<comment type="similarity">
    <text evidence="1 5 6">Belongs to the peptidase S8 family.</text>
</comment>
<dbReference type="OrthoDB" id="5165638at2"/>
<dbReference type="InterPro" id="IPR023827">
    <property type="entry name" value="Peptidase_S8_Asp-AS"/>
</dbReference>
<dbReference type="GO" id="GO:0004252">
    <property type="term" value="F:serine-type endopeptidase activity"/>
    <property type="evidence" value="ECO:0007669"/>
    <property type="project" value="UniProtKB-UniRule"/>
</dbReference>
<feature type="active site" description="Charge relay system" evidence="5">
    <location>
        <position position="167"/>
    </location>
</feature>
<dbReference type="Gene3D" id="3.40.50.200">
    <property type="entry name" value="Peptidase S8/S53 domain"/>
    <property type="match status" value="1"/>
</dbReference>
<feature type="region of interest" description="Disordered" evidence="7">
    <location>
        <begin position="1"/>
        <end position="27"/>
    </location>
</feature>
<sequence>MLPAVARQSAQESRRRPRAAGTSRRSAPVSRVRPLLLACALVVAGLVATPAPPANAAPAVNVIVTLAPSADPGSAARAILGGRGEVTHVYRHAINGFAASVPEALVALLRGDARVQRVELDRGVRISDTQAPTPSWGLDRIDQRNLPLDNSYTYGPTGAGVDAYVVDTGIQTTHPDFGSRASSGIDTVDGDTNATDCNGHGTHVAGTIGGSAYGVAKSVHLIAVRVLGCGGSGSTAGVIAGLDWIVGHHQAGAPAVANMSLGGSASATLDSAVRRVIADGVTMAVAAGNENADACRRSPARTAEALTVAASDRNDARASFSNKGSCVDLFAPGVDITSAWLNNGSNTISGTSMATPHVVGVAAQYLTTHPSASPSAVSAAVLANTTKDKISGTERTCIVILCSVATPNNDLLLSY</sequence>
<dbReference type="FunFam" id="3.40.50.200:FF:000014">
    <property type="entry name" value="Proteinase K"/>
    <property type="match status" value="1"/>
</dbReference>
<keyword evidence="2 5" id="KW-0645">Protease</keyword>
<dbReference type="Proteomes" id="UP000283644">
    <property type="component" value="Unassembled WGS sequence"/>
</dbReference>
<dbReference type="PRINTS" id="PR00723">
    <property type="entry name" value="SUBTILISIN"/>
</dbReference>
<dbReference type="SUPFAM" id="SSF52743">
    <property type="entry name" value="Subtilisin-like"/>
    <property type="match status" value="1"/>
</dbReference>
<evidence type="ECO:0000256" key="4">
    <source>
        <dbReference type="ARBA" id="ARBA00022825"/>
    </source>
</evidence>
<comment type="caution">
    <text evidence="10">The sequence shown here is derived from an EMBL/GenBank/DDBJ whole genome shotgun (WGS) entry which is preliminary data.</text>
</comment>
<evidence type="ECO:0000256" key="6">
    <source>
        <dbReference type="RuleBase" id="RU003355"/>
    </source>
</evidence>
<dbReference type="InterPro" id="IPR050131">
    <property type="entry name" value="Peptidase_S8_subtilisin-like"/>
</dbReference>
<evidence type="ECO:0000256" key="2">
    <source>
        <dbReference type="ARBA" id="ARBA00022670"/>
    </source>
</evidence>
<dbReference type="InterPro" id="IPR010259">
    <property type="entry name" value="S8pro/Inhibitor_I9"/>
</dbReference>
<evidence type="ECO:0000259" key="8">
    <source>
        <dbReference type="Pfam" id="PF00082"/>
    </source>
</evidence>
<proteinExistence type="inferred from homology"/>
<keyword evidence="4 5" id="KW-0720">Serine protease</keyword>
<dbReference type="PROSITE" id="PS00137">
    <property type="entry name" value="SUBTILASE_HIS"/>
    <property type="match status" value="1"/>
</dbReference>
<dbReference type="GO" id="GO:0006508">
    <property type="term" value="P:proteolysis"/>
    <property type="evidence" value="ECO:0007669"/>
    <property type="project" value="UniProtKB-KW"/>
</dbReference>
<feature type="active site" description="Charge relay system" evidence="5">
    <location>
        <position position="200"/>
    </location>
</feature>
<dbReference type="PROSITE" id="PS00138">
    <property type="entry name" value="SUBTILASE_SER"/>
    <property type="match status" value="1"/>
</dbReference>
<dbReference type="PANTHER" id="PTHR43806:SF11">
    <property type="entry name" value="CEREVISIN-RELATED"/>
    <property type="match status" value="1"/>
</dbReference>
<organism evidence="10 11">
    <name type="scientific">Nocardioides immobilis</name>
    <dbReference type="NCBI Taxonomy" id="2049295"/>
    <lineage>
        <taxon>Bacteria</taxon>
        <taxon>Bacillati</taxon>
        <taxon>Actinomycetota</taxon>
        <taxon>Actinomycetes</taxon>
        <taxon>Propionibacteriales</taxon>
        <taxon>Nocardioidaceae</taxon>
        <taxon>Nocardioides</taxon>
    </lineage>
</organism>
<dbReference type="InterPro" id="IPR022398">
    <property type="entry name" value="Peptidase_S8_His-AS"/>
</dbReference>
<name>A0A417Y942_9ACTN</name>
<keyword evidence="11" id="KW-1185">Reference proteome</keyword>
<gene>
    <name evidence="10" type="ORF">D0Z08_02715</name>
</gene>
<dbReference type="InterPro" id="IPR036852">
    <property type="entry name" value="Peptidase_S8/S53_dom_sf"/>
</dbReference>
<dbReference type="Pfam" id="PF05922">
    <property type="entry name" value="Inhibitor_I9"/>
    <property type="match status" value="1"/>
</dbReference>
<feature type="domain" description="Inhibitor I9" evidence="9">
    <location>
        <begin position="84"/>
        <end position="126"/>
    </location>
</feature>